<dbReference type="Pfam" id="PF00361">
    <property type="entry name" value="Proton_antipo_M"/>
    <property type="match status" value="1"/>
</dbReference>
<dbReference type="InterPro" id="IPR001750">
    <property type="entry name" value="ND/Mrp_TM"/>
</dbReference>
<feature type="transmembrane region" description="Helical" evidence="9">
    <location>
        <begin position="44"/>
        <end position="66"/>
    </location>
</feature>
<dbReference type="GO" id="GO:0042773">
    <property type="term" value="P:ATP synthesis coupled electron transport"/>
    <property type="evidence" value="ECO:0007669"/>
    <property type="project" value="InterPro"/>
</dbReference>
<dbReference type="GO" id="GO:0003954">
    <property type="term" value="F:NADH dehydrogenase activity"/>
    <property type="evidence" value="ECO:0007669"/>
    <property type="project" value="TreeGrafter"/>
</dbReference>
<dbReference type="AlphaFoldDB" id="A0A411FES2"/>
<accession>A0A411FES2</accession>
<feature type="transmembrane region" description="Helical" evidence="9">
    <location>
        <begin position="100"/>
        <end position="119"/>
    </location>
</feature>
<dbReference type="GO" id="GO:0015990">
    <property type="term" value="P:electron transport coupled proton transport"/>
    <property type="evidence" value="ECO:0007669"/>
    <property type="project" value="TreeGrafter"/>
</dbReference>
<sequence length="527" mass="59064">MLLMLPLLFSMLMMTTLSMMNSTTFYSSFTIINNSTLPIMLDVTYNWQTMLFTSTVMLISLMIMIYSKDYISSSMNQFMILMTLFVTSMITLILSNNTMFVILGWDGLGLTSYLLVMFYQNNSSSTAASITMLTNRVGDIIMMISMAMLIHSNTWNMNQNEKMNSLSMLLLMMASSTKSAQFPFTAWLPAAMAAPTPVSALVHSSTLVTAGVWLMFRLSNNIHPMTNKILLISAMLTSLTSSLSALTEMDLKKMIALSTLSQVAFMMMTISMKMFNLSMFHLITHALFKATMFMCVGYMINNSTYQDYRAIKSTPSSTKSINTTLGMSSMALSGIPFSTGFYSKDAILEQQNMIQPNSMLMLMTMMSVTITTSYNLKITMKALSWNNMKSPNTTNNSSTNMLKSITTMAPTTMITGTLLSWVTIPQMTPIITTPQKLCPLMTIMIGSSMLLMNTPQKLLTMIMSTMWNMNFISTSPTKMIKLGSNSLYLDNSWKESMFLMMNKNTNMFINAPLLTISMMTLLMPMMT</sequence>
<evidence type="ECO:0000256" key="8">
    <source>
        <dbReference type="ARBA" id="ARBA00049551"/>
    </source>
</evidence>
<evidence type="ECO:0000256" key="3">
    <source>
        <dbReference type="ARBA" id="ARBA00012944"/>
    </source>
</evidence>
<feature type="transmembrane region" description="Helical" evidence="9">
    <location>
        <begin position="507"/>
        <end position="526"/>
    </location>
</feature>
<dbReference type="GO" id="GO:0016020">
    <property type="term" value="C:membrane"/>
    <property type="evidence" value="ECO:0007669"/>
    <property type="project" value="UniProtKB-SubCell"/>
</dbReference>
<keyword evidence="5 9" id="KW-1133">Transmembrane helix</keyword>
<feature type="domain" description="NADH:quinone oxidoreductase/Mrp antiporter transmembrane" evidence="11">
    <location>
        <begin position="95"/>
        <end position="366"/>
    </location>
</feature>
<protein>
    <recommendedName>
        <fullName evidence="3">NADH:ubiquinone reductase (H(+)-translocating)</fullName>
        <ecNumber evidence="3">7.1.1.2</ecNumber>
    </recommendedName>
    <alternativeName>
        <fullName evidence="7">NADH dehydrogenase subunit 5</fullName>
    </alternativeName>
</protein>
<evidence type="ECO:0000259" key="11">
    <source>
        <dbReference type="Pfam" id="PF00361"/>
    </source>
</evidence>
<feature type="transmembrane region" description="Helical" evidence="9">
    <location>
        <begin position="78"/>
        <end position="94"/>
    </location>
</feature>
<dbReference type="PANTHER" id="PTHR42829:SF2">
    <property type="entry name" value="NADH-UBIQUINONE OXIDOREDUCTASE CHAIN 5"/>
    <property type="match status" value="1"/>
</dbReference>
<reference evidence="12" key="1">
    <citation type="journal article" date="2019" name="Mitochondrial DNA Part B Resour">
        <title>Complete mitochondrial genomes of three troglophile cave spiders (Mesabolivar, pholcidae).</title>
        <authorList>
            <person name="Oliveira R.R.M."/>
            <person name="Vasconcelos S."/>
            <person name="Pires E.S."/>
            <person name="Pietrobon T."/>
            <person name="Prous X."/>
            <person name="Oliveira G."/>
        </authorList>
    </citation>
    <scope>NUCLEOTIDE SEQUENCE</scope>
    <source>
        <strain evidence="12">ITV1036I2</strain>
    </source>
</reference>
<dbReference type="InterPro" id="IPR003945">
    <property type="entry name" value="NU5C-like"/>
</dbReference>
<keyword evidence="12" id="KW-0496">Mitochondrion</keyword>
<organism evidence="12">
    <name type="scientific">Mesabolivar sp. ITV1036I2</name>
    <dbReference type="NCBI Taxonomy" id="2508675"/>
    <lineage>
        <taxon>Eukaryota</taxon>
        <taxon>Metazoa</taxon>
        <taxon>Ecdysozoa</taxon>
        <taxon>Arthropoda</taxon>
        <taxon>Chelicerata</taxon>
        <taxon>Arachnida</taxon>
        <taxon>Araneae</taxon>
        <taxon>Araneomorphae</taxon>
        <taxon>Haplogynae</taxon>
        <taxon>Pholcoidea</taxon>
        <taxon>Pholcidae</taxon>
        <taxon>Mesabolivar</taxon>
    </lineage>
</organism>
<feature type="transmembrane region" description="Helical" evidence="9">
    <location>
        <begin position="321"/>
        <end position="339"/>
    </location>
</feature>
<dbReference type="PANTHER" id="PTHR42829">
    <property type="entry name" value="NADH-UBIQUINONE OXIDOREDUCTASE CHAIN 5"/>
    <property type="match status" value="1"/>
</dbReference>
<evidence type="ECO:0000256" key="4">
    <source>
        <dbReference type="ARBA" id="ARBA00022692"/>
    </source>
</evidence>
<dbReference type="EMBL" id="MH643813">
    <property type="protein sequence ID" value="QBA91997.1"/>
    <property type="molecule type" value="Genomic_DNA"/>
</dbReference>
<feature type="signal peptide" evidence="10">
    <location>
        <begin position="1"/>
        <end position="18"/>
    </location>
</feature>
<feature type="transmembrane region" description="Helical" evidence="9">
    <location>
        <begin position="228"/>
        <end position="247"/>
    </location>
</feature>
<feature type="transmembrane region" description="Helical" evidence="9">
    <location>
        <begin position="278"/>
        <end position="300"/>
    </location>
</feature>
<evidence type="ECO:0000256" key="2">
    <source>
        <dbReference type="ARBA" id="ARBA00004141"/>
    </source>
</evidence>
<dbReference type="PRINTS" id="PR01434">
    <property type="entry name" value="NADHDHGNASE5"/>
</dbReference>
<evidence type="ECO:0000256" key="10">
    <source>
        <dbReference type="SAM" id="SignalP"/>
    </source>
</evidence>
<dbReference type="EC" id="7.1.1.2" evidence="3"/>
<comment type="catalytic activity">
    <reaction evidence="8">
        <text>a ubiquinone + NADH + 5 H(+)(in) = a ubiquinol + NAD(+) + 4 H(+)(out)</text>
        <dbReference type="Rhea" id="RHEA:29091"/>
        <dbReference type="Rhea" id="RHEA-COMP:9565"/>
        <dbReference type="Rhea" id="RHEA-COMP:9566"/>
        <dbReference type="ChEBI" id="CHEBI:15378"/>
        <dbReference type="ChEBI" id="CHEBI:16389"/>
        <dbReference type="ChEBI" id="CHEBI:17976"/>
        <dbReference type="ChEBI" id="CHEBI:57540"/>
        <dbReference type="ChEBI" id="CHEBI:57945"/>
        <dbReference type="EC" id="7.1.1.2"/>
    </reaction>
</comment>
<dbReference type="GO" id="GO:0008137">
    <property type="term" value="F:NADH dehydrogenase (ubiquinone) activity"/>
    <property type="evidence" value="ECO:0007669"/>
    <property type="project" value="UniProtKB-EC"/>
</dbReference>
<feature type="transmembrane region" description="Helical" evidence="9">
    <location>
        <begin position="140"/>
        <end position="157"/>
    </location>
</feature>
<comment type="subcellular location">
    <subcellularLocation>
        <location evidence="2">Membrane</location>
        <topology evidence="2">Multi-pass membrane protein</topology>
    </subcellularLocation>
</comment>
<keyword evidence="10" id="KW-0732">Signal</keyword>
<evidence type="ECO:0000256" key="5">
    <source>
        <dbReference type="ARBA" id="ARBA00022989"/>
    </source>
</evidence>
<comment type="function">
    <text evidence="1">Core subunit of the mitochondrial membrane respiratory chain NADH dehydrogenase (Complex I) that is believed to belong to the minimal assembly required for catalysis. Complex I functions in the transfer of electrons from NADH to the respiratory chain. The immediate electron acceptor for the enzyme is believed to be ubiquinone.</text>
</comment>
<evidence type="ECO:0000313" key="12">
    <source>
        <dbReference type="EMBL" id="QBA91997.1"/>
    </source>
</evidence>
<geneLocation type="mitochondrion" evidence="12"/>
<name>A0A411FES2_9ARAC</name>
<keyword evidence="4 9" id="KW-0812">Transmembrane</keyword>
<evidence type="ECO:0000256" key="7">
    <source>
        <dbReference type="ARBA" id="ARBA00031027"/>
    </source>
</evidence>
<keyword evidence="6 9" id="KW-0472">Membrane</keyword>
<feature type="transmembrane region" description="Helical" evidence="9">
    <location>
        <begin position="359"/>
        <end position="376"/>
    </location>
</feature>
<feature type="transmembrane region" description="Helical" evidence="9">
    <location>
        <begin position="200"/>
        <end position="216"/>
    </location>
</feature>
<evidence type="ECO:0000256" key="1">
    <source>
        <dbReference type="ARBA" id="ARBA00003257"/>
    </source>
</evidence>
<evidence type="ECO:0000256" key="6">
    <source>
        <dbReference type="ARBA" id="ARBA00023136"/>
    </source>
</evidence>
<gene>
    <name evidence="12" type="primary">ND5</name>
</gene>
<evidence type="ECO:0000256" key="9">
    <source>
        <dbReference type="SAM" id="Phobius"/>
    </source>
</evidence>
<feature type="chain" id="PRO_5019395435" description="NADH:ubiquinone reductase (H(+)-translocating)" evidence="10">
    <location>
        <begin position="19"/>
        <end position="527"/>
    </location>
</feature>
<proteinExistence type="predicted"/>